<dbReference type="InterPro" id="IPR036412">
    <property type="entry name" value="HAD-like_sf"/>
</dbReference>
<gene>
    <name evidence="1" type="ORF">O0235_14610</name>
</gene>
<dbReference type="PANTHER" id="PTHR10000:SF8">
    <property type="entry name" value="HAD SUPERFAMILY HYDROLASE-LIKE, TYPE 3"/>
    <property type="match status" value="1"/>
</dbReference>
<dbReference type="SUPFAM" id="SSF56784">
    <property type="entry name" value="HAD-like"/>
    <property type="match status" value="1"/>
</dbReference>
<dbReference type="RefSeq" id="WP_270056503.1">
    <property type="nucleotide sequence ID" value="NZ_CP115149.1"/>
</dbReference>
<dbReference type="Pfam" id="PF08282">
    <property type="entry name" value="Hydrolase_3"/>
    <property type="match status" value="1"/>
</dbReference>
<organism evidence="1 2">
    <name type="scientific">Tepidiforma flava</name>
    <dbReference type="NCBI Taxonomy" id="3004094"/>
    <lineage>
        <taxon>Bacteria</taxon>
        <taxon>Bacillati</taxon>
        <taxon>Chloroflexota</taxon>
        <taxon>Tepidiformia</taxon>
        <taxon>Tepidiformales</taxon>
        <taxon>Tepidiformaceae</taxon>
        <taxon>Tepidiforma</taxon>
    </lineage>
</organism>
<keyword evidence="2" id="KW-1185">Reference proteome</keyword>
<dbReference type="Proteomes" id="UP001212803">
    <property type="component" value="Chromosome"/>
</dbReference>
<reference evidence="1 2" key="1">
    <citation type="journal article" date="2023" name="ISME J.">
        <title>Thermophilic Dehalococcoidia with unusual traits shed light on an unexpected past.</title>
        <authorList>
            <person name="Palmer M."/>
            <person name="Covington J.K."/>
            <person name="Zhou E.M."/>
            <person name="Thomas S.C."/>
            <person name="Habib N."/>
            <person name="Seymour C.O."/>
            <person name="Lai D."/>
            <person name="Johnston J."/>
            <person name="Hashimi A."/>
            <person name="Jiao J.Y."/>
            <person name="Muok A.R."/>
            <person name="Liu L."/>
            <person name="Xian W.D."/>
            <person name="Zhi X.Y."/>
            <person name="Li M.M."/>
            <person name="Silva L.P."/>
            <person name="Bowen B.P."/>
            <person name="Louie K."/>
            <person name="Briegel A."/>
            <person name="Pett-Ridge J."/>
            <person name="Weber P.K."/>
            <person name="Tocheva E.I."/>
            <person name="Woyke T."/>
            <person name="Northen T.R."/>
            <person name="Mayali X."/>
            <person name="Li W.J."/>
            <person name="Hedlund B.P."/>
        </authorList>
    </citation>
    <scope>NUCLEOTIDE SEQUENCE [LARGE SCALE GENOMIC DNA]</scope>
    <source>
        <strain evidence="1 2">YIM 72310</strain>
    </source>
</reference>
<proteinExistence type="predicted"/>
<dbReference type="PROSITE" id="PS01229">
    <property type="entry name" value="COF_2"/>
    <property type="match status" value="1"/>
</dbReference>
<evidence type="ECO:0000313" key="2">
    <source>
        <dbReference type="Proteomes" id="UP001212803"/>
    </source>
</evidence>
<protein>
    <submittedName>
        <fullName evidence="1">HAD family hydrolase</fullName>
    </submittedName>
</protein>
<dbReference type="EMBL" id="CP115149">
    <property type="protein sequence ID" value="WBL35978.1"/>
    <property type="molecule type" value="Genomic_DNA"/>
</dbReference>
<dbReference type="Gene3D" id="3.30.1240.10">
    <property type="match status" value="1"/>
</dbReference>
<keyword evidence="1" id="KW-0378">Hydrolase</keyword>
<name>A0ABY7M638_9CHLR</name>
<dbReference type="Gene3D" id="3.40.50.1000">
    <property type="entry name" value="HAD superfamily/HAD-like"/>
    <property type="match status" value="1"/>
</dbReference>
<evidence type="ECO:0000313" key="1">
    <source>
        <dbReference type="EMBL" id="WBL35978.1"/>
    </source>
</evidence>
<sequence>MGVKLVALDIDGTVIPPGNGHGDHVPPPRVREAVRRLTAAGIYVVLASGRMFPGTVRVARELRLVTPVVCQQGCSVHRLDGEMLHVFPIDRRTALDVIDYARAIGRDYEWFNPVRYIASAPSEATRRYGEVSGIEPEYRADPEHSGVVPTGVGIISDAGAAPAIHRELTARFGDRLHVLDFPEVTVAVAPEANKGHALSLLCEGWGIDRHEVAAVGDSVNDASMLAWAGIGAAMAHADRYALDAADVVLEPGEAGLADFLESLAR</sequence>
<dbReference type="InterPro" id="IPR023214">
    <property type="entry name" value="HAD_sf"/>
</dbReference>
<dbReference type="PANTHER" id="PTHR10000">
    <property type="entry name" value="PHOSPHOSERINE PHOSPHATASE"/>
    <property type="match status" value="1"/>
</dbReference>
<accession>A0ABY7M638</accession>
<dbReference type="GO" id="GO:0016787">
    <property type="term" value="F:hydrolase activity"/>
    <property type="evidence" value="ECO:0007669"/>
    <property type="project" value="UniProtKB-KW"/>
</dbReference>